<evidence type="ECO:0000313" key="10">
    <source>
        <dbReference type="EMBL" id="RHG16310.1"/>
    </source>
</evidence>
<dbReference type="SUPFAM" id="SSF52540">
    <property type="entry name" value="P-loop containing nucleoside triphosphate hydrolases"/>
    <property type="match status" value="1"/>
</dbReference>
<evidence type="ECO:0000256" key="7">
    <source>
        <dbReference type="SAM" id="Phobius"/>
    </source>
</evidence>
<dbReference type="GO" id="GO:0016887">
    <property type="term" value="F:ATP hydrolysis activity"/>
    <property type="evidence" value="ECO:0007669"/>
    <property type="project" value="InterPro"/>
</dbReference>
<dbReference type="EMBL" id="QRIA01000022">
    <property type="protein sequence ID" value="RHG16310.1"/>
    <property type="molecule type" value="Genomic_DNA"/>
</dbReference>
<keyword evidence="6 7" id="KW-0472">Membrane</keyword>
<feature type="transmembrane region" description="Helical" evidence="7">
    <location>
        <begin position="73"/>
        <end position="95"/>
    </location>
</feature>
<protein>
    <submittedName>
        <fullName evidence="10">ABC transporter ATP-binding protein</fullName>
    </submittedName>
</protein>
<evidence type="ECO:0000259" key="9">
    <source>
        <dbReference type="PROSITE" id="PS50929"/>
    </source>
</evidence>
<dbReference type="SUPFAM" id="SSF90123">
    <property type="entry name" value="ABC transporter transmembrane region"/>
    <property type="match status" value="1"/>
</dbReference>
<dbReference type="PANTHER" id="PTHR43394">
    <property type="entry name" value="ATP-DEPENDENT PERMEASE MDL1, MITOCHONDRIAL"/>
    <property type="match status" value="1"/>
</dbReference>
<dbReference type="InterPro" id="IPR027417">
    <property type="entry name" value="P-loop_NTPase"/>
</dbReference>
<comment type="subcellular location">
    <subcellularLocation>
        <location evidence="1">Cell membrane</location>
        <topology evidence="1">Multi-pass membrane protein</topology>
    </subcellularLocation>
</comment>
<dbReference type="RefSeq" id="WP_118263219.1">
    <property type="nucleotide sequence ID" value="NZ_JAQESN010000001.1"/>
</dbReference>
<dbReference type="Gene3D" id="1.20.1560.10">
    <property type="entry name" value="ABC transporter type 1, transmembrane domain"/>
    <property type="match status" value="1"/>
</dbReference>
<dbReference type="InterPro" id="IPR011527">
    <property type="entry name" value="ABC1_TM_dom"/>
</dbReference>
<dbReference type="AlphaFoldDB" id="A0A414SB72"/>
<feature type="domain" description="ABC transmembrane type-1" evidence="9">
    <location>
        <begin position="37"/>
        <end position="133"/>
    </location>
</feature>
<evidence type="ECO:0000256" key="3">
    <source>
        <dbReference type="ARBA" id="ARBA00022741"/>
    </source>
</evidence>
<proteinExistence type="predicted"/>
<keyword evidence="5 7" id="KW-1133">Transmembrane helix</keyword>
<dbReference type="InterPro" id="IPR003439">
    <property type="entry name" value="ABC_transporter-like_ATP-bd"/>
</dbReference>
<accession>A0A414SB72</accession>
<dbReference type="Pfam" id="PF00005">
    <property type="entry name" value="ABC_tran"/>
    <property type="match status" value="1"/>
</dbReference>
<evidence type="ECO:0000256" key="1">
    <source>
        <dbReference type="ARBA" id="ARBA00004651"/>
    </source>
</evidence>
<feature type="domain" description="ABC transporter" evidence="8">
    <location>
        <begin position="168"/>
        <end position="408"/>
    </location>
</feature>
<dbReference type="Gene3D" id="3.40.50.300">
    <property type="entry name" value="P-loop containing nucleotide triphosphate hydrolases"/>
    <property type="match status" value="1"/>
</dbReference>
<dbReference type="PROSITE" id="PS50929">
    <property type="entry name" value="ABC_TM1F"/>
    <property type="match status" value="1"/>
</dbReference>
<dbReference type="Proteomes" id="UP000285697">
    <property type="component" value="Unassembled WGS sequence"/>
</dbReference>
<evidence type="ECO:0000256" key="5">
    <source>
        <dbReference type="ARBA" id="ARBA00022989"/>
    </source>
</evidence>
<name>A0A414SB72_MEDGN</name>
<gene>
    <name evidence="10" type="ORF">DW270_13450</name>
</gene>
<evidence type="ECO:0000256" key="2">
    <source>
        <dbReference type="ARBA" id="ARBA00022692"/>
    </source>
</evidence>
<dbReference type="InterPro" id="IPR039421">
    <property type="entry name" value="Type_1_exporter"/>
</dbReference>
<dbReference type="SMART" id="SM00382">
    <property type="entry name" value="AAA"/>
    <property type="match status" value="1"/>
</dbReference>
<evidence type="ECO:0000313" key="11">
    <source>
        <dbReference type="Proteomes" id="UP000285697"/>
    </source>
</evidence>
<organism evidence="10 11">
    <name type="scientific">Mediterraneibacter gnavus</name>
    <name type="common">Ruminococcus gnavus</name>
    <dbReference type="NCBI Taxonomy" id="33038"/>
    <lineage>
        <taxon>Bacteria</taxon>
        <taxon>Bacillati</taxon>
        <taxon>Bacillota</taxon>
        <taxon>Clostridia</taxon>
        <taxon>Lachnospirales</taxon>
        <taxon>Lachnospiraceae</taxon>
        <taxon>Mediterraneibacter</taxon>
    </lineage>
</organism>
<keyword evidence="4 10" id="KW-0067">ATP-binding</keyword>
<dbReference type="GO" id="GO:0015421">
    <property type="term" value="F:ABC-type oligopeptide transporter activity"/>
    <property type="evidence" value="ECO:0007669"/>
    <property type="project" value="TreeGrafter"/>
</dbReference>
<dbReference type="InterPro" id="IPR036640">
    <property type="entry name" value="ABC1_TM_sf"/>
</dbReference>
<evidence type="ECO:0000256" key="6">
    <source>
        <dbReference type="ARBA" id="ARBA00023136"/>
    </source>
</evidence>
<dbReference type="PROSITE" id="PS50893">
    <property type="entry name" value="ABC_TRANSPORTER_2"/>
    <property type="match status" value="1"/>
</dbReference>
<dbReference type="GO" id="GO:0005524">
    <property type="term" value="F:ATP binding"/>
    <property type="evidence" value="ECO:0007669"/>
    <property type="project" value="UniProtKB-KW"/>
</dbReference>
<dbReference type="GO" id="GO:0005886">
    <property type="term" value="C:plasma membrane"/>
    <property type="evidence" value="ECO:0007669"/>
    <property type="project" value="UniProtKB-SubCell"/>
</dbReference>
<keyword evidence="3" id="KW-0547">Nucleotide-binding</keyword>
<reference evidence="10 11" key="1">
    <citation type="submission" date="2018-08" db="EMBL/GenBank/DDBJ databases">
        <title>A genome reference for cultivated species of the human gut microbiota.</title>
        <authorList>
            <person name="Zou Y."/>
            <person name="Xue W."/>
            <person name="Luo G."/>
        </authorList>
    </citation>
    <scope>NUCLEOTIDE SEQUENCE [LARGE SCALE GENOMIC DNA]</scope>
    <source>
        <strain evidence="10 11">AM22-7AC</strain>
    </source>
</reference>
<comment type="caution">
    <text evidence="10">The sequence shown here is derived from an EMBL/GenBank/DDBJ whole genome shotgun (WGS) entry which is preliminary data.</text>
</comment>
<dbReference type="InterPro" id="IPR003593">
    <property type="entry name" value="AAA+_ATPase"/>
</dbReference>
<sequence>MINQKLTGKRTYSYVQDREFVRRTEYFENIVMQPGVAKELRIFKNADRMLREWESAYEPIYSRDKKIAVWRNLISFFCSVGYYILIVVLLVYAVYEVKAGTIKVDVFLTLYGMAQSMSSVIQRFSNTFHHIKRNLFDMGRMKYFMETAPVSEEKEKTEEVEADCPIVFEAKDLCFSYDDKREVLHHLNFQIHQGETIALVGLNGSGKSTLVKLLVELYQPTQGELLFKGKSYKTYQRGKINQSIGMFFQDFALFHASLRENVGYGDLKNIENREKITEALRKGGGMKLLERLPEGMETWLLKKVKKGSVNLSGGEQQKVAVSRAHMSDKDVLIFDEPASALDPIAEMEQFSAIQEKIQGRTAILISHRVGFARLADRIFVMDQGKLAEVGTHEELMEKQGIYLEFFQSQAEWYDVKKEDAAYETE</sequence>
<keyword evidence="2 7" id="KW-0812">Transmembrane</keyword>
<evidence type="ECO:0000259" key="8">
    <source>
        <dbReference type="PROSITE" id="PS50893"/>
    </source>
</evidence>
<dbReference type="PANTHER" id="PTHR43394:SF1">
    <property type="entry name" value="ATP-BINDING CASSETTE SUB-FAMILY B MEMBER 10, MITOCHONDRIAL"/>
    <property type="match status" value="1"/>
</dbReference>
<evidence type="ECO:0000256" key="4">
    <source>
        <dbReference type="ARBA" id="ARBA00022840"/>
    </source>
</evidence>